<dbReference type="RefSeq" id="WP_062040855.1">
    <property type="nucleotide sequence ID" value="NZ_DF968182.1"/>
</dbReference>
<dbReference type="Gene3D" id="2.120.10.30">
    <property type="entry name" value="TolB, C-terminal domain"/>
    <property type="match status" value="1"/>
</dbReference>
<keyword evidence="3" id="KW-0720">Serine protease</keyword>
<dbReference type="InterPro" id="IPR011042">
    <property type="entry name" value="6-blade_b-propeller_TolB-like"/>
</dbReference>
<dbReference type="PANTHER" id="PTHR42776">
    <property type="entry name" value="SERINE PEPTIDASE S9 FAMILY MEMBER"/>
    <property type="match status" value="1"/>
</dbReference>
<dbReference type="SUPFAM" id="SSF82171">
    <property type="entry name" value="DPP6 N-terminal domain-like"/>
    <property type="match status" value="1"/>
</dbReference>
<reference evidence="6" key="1">
    <citation type="journal article" date="2015" name="Genome Announc.">
        <title>Draft Genome Sequence of Bacteroidales Strain TBC1, a Novel Isolate from a Methanogenic Wastewater Treatment System.</title>
        <authorList>
            <person name="Tourlousse D.M."/>
            <person name="Matsuura N."/>
            <person name="Sun L."/>
            <person name="Toyonaga M."/>
            <person name="Kuroda K."/>
            <person name="Ohashi A."/>
            <person name="Cruz R."/>
            <person name="Yamaguchi T."/>
            <person name="Sekiguchi Y."/>
        </authorList>
    </citation>
    <scope>NUCLEOTIDE SEQUENCE [LARGE SCALE GENOMIC DNA]</scope>
    <source>
        <strain evidence="6">TBC1</strain>
    </source>
</reference>
<dbReference type="GO" id="GO:0004252">
    <property type="term" value="F:serine-type endopeptidase activity"/>
    <property type="evidence" value="ECO:0007669"/>
    <property type="project" value="TreeGrafter"/>
</dbReference>
<evidence type="ECO:0000313" key="6">
    <source>
        <dbReference type="EMBL" id="GAP43558.1"/>
    </source>
</evidence>
<evidence type="ECO:0000256" key="2">
    <source>
        <dbReference type="ARBA" id="ARBA00022801"/>
    </source>
</evidence>
<keyword evidence="1" id="KW-0645">Protease</keyword>
<evidence type="ECO:0000256" key="3">
    <source>
        <dbReference type="ARBA" id="ARBA00022825"/>
    </source>
</evidence>
<dbReference type="STRING" id="1678841.TBC1_111714"/>
<dbReference type="EMBL" id="DF968182">
    <property type="protein sequence ID" value="GAP43558.1"/>
    <property type="molecule type" value="Genomic_DNA"/>
</dbReference>
<dbReference type="GO" id="GO:0004177">
    <property type="term" value="F:aminopeptidase activity"/>
    <property type="evidence" value="ECO:0007669"/>
    <property type="project" value="UniProtKB-KW"/>
</dbReference>
<keyword evidence="6" id="KW-0031">Aminopeptidase</keyword>
<dbReference type="ESTHER" id="9bact-a0a0s7c2d1">
    <property type="family name" value="Glutamyl_Peptidase_S9"/>
</dbReference>
<dbReference type="FunFam" id="3.40.50.1820:FF:000049">
    <property type="entry name" value="probable glutamyl endopeptidase, chloroplastic"/>
    <property type="match status" value="1"/>
</dbReference>
<feature type="domain" description="Peptidase S9 prolyl oligopeptidase catalytic" evidence="5">
    <location>
        <begin position="640"/>
        <end position="799"/>
    </location>
</feature>
<evidence type="ECO:0000256" key="1">
    <source>
        <dbReference type="ARBA" id="ARBA00022670"/>
    </source>
</evidence>
<dbReference type="OrthoDB" id="6388416at2"/>
<dbReference type="InterPro" id="IPR001375">
    <property type="entry name" value="Peptidase_S9_cat"/>
</dbReference>
<dbReference type="SUPFAM" id="SSF53474">
    <property type="entry name" value="alpha/beta-Hydrolases"/>
    <property type="match status" value="1"/>
</dbReference>
<dbReference type="Pfam" id="PF00326">
    <property type="entry name" value="Peptidase_S9"/>
    <property type="match status" value="1"/>
</dbReference>
<accession>A0A0S7C2D1</accession>
<dbReference type="Gene3D" id="3.40.50.1820">
    <property type="entry name" value="alpha/beta hydrolase"/>
    <property type="match status" value="1"/>
</dbReference>
<keyword evidence="2" id="KW-0378">Hydrolase</keyword>
<proteinExistence type="predicted"/>
<keyword evidence="7" id="KW-1185">Reference proteome</keyword>
<dbReference type="PANTHER" id="PTHR42776:SF28">
    <property type="entry name" value="GLUTAMYL ENDOPEPTIDASE, CHLOROPLASTIC-RELATED"/>
    <property type="match status" value="1"/>
</dbReference>
<name>A0A0S7C2D1_9BACT</name>
<dbReference type="AlphaFoldDB" id="A0A0S7C2D1"/>
<protein>
    <submittedName>
        <fullName evidence="6">Dipeptidyl aminopeptidase</fullName>
    </submittedName>
</protein>
<organism evidence="6">
    <name type="scientific">Lentimicrobium saccharophilum</name>
    <dbReference type="NCBI Taxonomy" id="1678841"/>
    <lineage>
        <taxon>Bacteria</taxon>
        <taxon>Pseudomonadati</taxon>
        <taxon>Bacteroidota</taxon>
        <taxon>Bacteroidia</taxon>
        <taxon>Bacteroidales</taxon>
        <taxon>Lentimicrobiaceae</taxon>
        <taxon>Lentimicrobium</taxon>
    </lineage>
</organism>
<gene>
    <name evidence="6" type="ORF">TBC1_111714</name>
</gene>
<dbReference type="InterPro" id="IPR029058">
    <property type="entry name" value="AB_hydrolase_fold"/>
</dbReference>
<dbReference type="GO" id="GO:0006508">
    <property type="term" value="P:proteolysis"/>
    <property type="evidence" value="ECO:0007669"/>
    <property type="project" value="UniProtKB-KW"/>
</dbReference>
<evidence type="ECO:0000313" key="7">
    <source>
        <dbReference type="Proteomes" id="UP000053091"/>
    </source>
</evidence>
<keyword evidence="4" id="KW-0809">Transit peptide</keyword>
<sequence>MKQLLLLLTVMYGFLQAQNPQPYQLPPKEILDLVDINPRPLIRIDSRNQTMVMLERRAFKTIEEMAAGEVRLGGLRINPLTNGPSRANYAYGISILSIASGETSVVKGLPEQLKISDFSFSPDETKIAFTNTLPAGIELWTVDLASGQANRVTDANLNASIGMPYLWTPDSESLLVFMIPSSRETLTTGLQLPEGPAIQESTGRKAPVRTYQDLLRSPADEKAFNHYAESEIVRVSLKEPAAPFLPKAIYRSLSFSPDGNYLMVQTIQQPYSYIVPYYRFPVTYAIHKADGSLYRIFHQRPLVEELPTGFDAVETGKRNIQWRSDLPATLCWVEAMDKGDPEVNVPVRDQVYTLDAPFTGEPYILAATPNRFRYVTWGNSETALITDGWWKTRRSTTFLVNPGSGKSSMKVIFDRSTEDYYGDPGDFLQKRNHLNAYSLWFSPDNKKLYLQGEGYSPEGNKPFLDEFDLKTLKTKRLWQAEGISTYESVVRVVNPGKKMLITSIESKTENPNFYLRSGKSLRKLTAFPNPYASFMNVSKESVRYKRADGVDLSATLYLPAGYDKARDGRLPMLMWAYPREYKDAGQAGQVKESPHTFVQLYYGSPVYWAARGYAILDDADFPVIGEGETEPNDSFTDQLVANAAAAIDFAVERGVADRNRVAIGGHSYGAFMTANLMAHSDLFAAGIARSGAYNRTLTPFGFQAEERTFWEAQDVYLKMSPFVHADKINEPLLLIHGDADNNPGTFTLQSERLFGAIKGLGGTARLVLLPYESHGYSARENVLHMLWETDAWLEKYVKNRGVKE</sequence>
<dbReference type="PATRIC" id="fig|1678841.3.peg.1906"/>
<evidence type="ECO:0000256" key="4">
    <source>
        <dbReference type="ARBA" id="ARBA00022946"/>
    </source>
</evidence>
<dbReference type="Proteomes" id="UP000053091">
    <property type="component" value="Unassembled WGS sequence"/>
</dbReference>
<evidence type="ECO:0000259" key="5">
    <source>
        <dbReference type="Pfam" id="PF00326"/>
    </source>
</evidence>